<dbReference type="STRING" id="74873.A0A084VBL2"/>
<dbReference type="Pfam" id="PF00300">
    <property type="entry name" value="His_Phos_1"/>
    <property type="match status" value="2"/>
</dbReference>
<dbReference type="SMART" id="SM00855">
    <property type="entry name" value="PGAM"/>
    <property type="match status" value="1"/>
</dbReference>
<evidence type="ECO:0000256" key="12">
    <source>
        <dbReference type="ARBA" id="ARBA00042520"/>
    </source>
</evidence>
<evidence type="ECO:0000256" key="1">
    <source>
        <dbReference type="ARBA" id="ARBA00004294"/>
    </source>
</evidence>
<evidence type="ECO:0000256" key="7">
    <source>
        <dbReference type="ARBA" id="ARBA00023136"/>
    </source>
</evidence>
<comment type="subcellular location">
    <subcellularLocation>
        <location evidence="1">Mitochondrion outer membrane</location>
    </subcellularLocation>
</comment>
<dbReference type="VEuPathDB" id="VectorBase:ASIC001844"/>
<keyword evidence="18" id="KW-1185">Reference proteome</keyword>
<comment type="function">
    <text evidence="8">Displays phosphatase activity for serine/threonine residues, and dephosphorylates and activates Pk92B kinase. Has apparently no phosphoglycerate mutase activity.</text>
</comment>
<dbReference type="FunFam" id="3.40.50.1240:FF:000009">
    <property type="entry name" value="serine/threonine-protein phosphatase PGAM5, mitochondrial isoform X1"/>
    <property type="match status" value="1"/>
</dbReference>
<dbReference type="EMBL" id="ATLV01008181">
    <property type="status" value="NOT_ANNOTATED_CDS"/>
    <property type="molecule type" value="Genomic_DNA"/>
</dbReference>
<keyword evidence="15" id="KW-1133">Transmembrane helix</keyword>
<dbReference type="InterPro" id="IPR013078">
    <property type="entry name" value="His_Pase_superF_clade-1"/>
</dbReference>
<evidence type="ECO:0000256" key="4">
    <source>
        <dbReference type="ARBA" id="ARBA00022787"/>
    </source>
</evidence>
<dbReference type="InterPro" id="IPR029033">
    <property type="entry name" value="His_PPase_superfam"/>
</dbReference>
<evidence type="ECO:0000313" key="18">
    <source>
        <dbReference type="Proteomes" id="UP000030765"/>
    </source>
</evidence>
<evidence type="ECO:0000256" key="11">
    <source>
        <dbReference type="ARBA" id="ARBA00040722"/>
    </source>
</evidence>
<keyword evidence="6" id="KW-0496">Mitochondrion</keyword>
<evidence type="ECO:0000256" key="6">
    <source>
        <dbReference type="ARBA" id="ARBA00023128"/>
    </source>
</evidence>
<evidence type="ECO:0000313" key="17">
    <source>
        <dbReference type="EnsemblMetazoa" id="ASIC001844-PA"/>
    </source>
</evidence>
<dbReference type="Gene3D" id="3.40.50.1240">
    <property type="entry name" value="Phosphoglycerate mutase-like"/>
    <property type="match status" value="1"/>
</dbReference>
<comment type="similarity">
    <text evidence="2">Belongs to the phosphoglycerate mutase family. BPG-dependent PGAM subfamily.</text>
</comment>
<evidence type="ECO:0000256" key="8">
    <source>
        <dbReference type="ARBA" id="ARBA00037234"/>
    </source>
</evidence>
<dbReference type="OMA" id="QLPLFAW"/>
<gene>
    <name evidence="16" type="ORF">ZHAS_00001844</name>
</gene>
<reference evidence="17" key="2">
    <citation type="submission" date="2020-05" db="UniProtKB">
        <authorList>
            <consortium name="EnsemblMetazoa"/>
        </authorList>
    </citation>
    <scope>IDENTIFICATION</scope>
</reference>
<dbReference type="AlphaFoldDB" id="A0A084VBL2"/>
<dbReference type="PANTHER" id="PTHR20935">
    <property type="entry name" value="PHOSPHOGLYCERATE MUTASE-RELATED"/>
    <property type="match status" value="1"/>
</dbReference>
<dbReference type="SUPFAM" id="SSF53254">
    <property type="entry name" value="Phosphoglycerate mutase-like"/>
    <property type="match status" value="1"/>
</dbReference>
<dbReference type="GO" id="GO:0004722">
    <property type="term" value="F:protein serine/threonine phosphatase activity"/>
    <property type="evidence" value="ECO:0007669"/>
    <property type="project" value="UniProtKB-EC"/>
</dbReference>
<name>A0A084VBL2_ANOSI</name>
<protein>
    <recommendedName>
        <fullName evidence="10">Serine/threonine-protein phosphatase PGAM5, mitochondrial</fullName>
        <ecNumber evidence="3">3.1.3.16</ecNumber>
    </recommendedName>
    <alternativeName>
        <fullName evidence="12">Phosphoglycerate mutase family member 5 homolog</fullName>
    </alternativeName>
    <alternativeName>
        <fullName evidence="11">Serine/threonine-protein phosphatase Pgam5, mitochondrial</fullName>
    </alternativeName>
</protein>
<comment type="catalytic activity">
    <reaction evidence="14">
        <text>O-phospho-L-threonyl-[protein] + H2O = L-threonyl-[protein] + phosphate</text>
        <dbReference type="Rhea" id="RHEA:47004"/>
        <dbReference type="Rhea" id="RHEA-COMP:11060"/>
        <dbReference type="Rhea" id="RHEA-COMP:11605"/>
        <dbReference type="ChEBI" id="CHEBI:15377"/>
        <dbReference type="ChEBI" id="CHEBI:30013"/>
        <dbReference type="ChEBI" id="CHEBI:43474"/>
        <dbReference type="ChEBI" id="CHEBI:61977"/>
        <dbReference type="EC" id="3.1.3.16"/>
    </reaction>
</comment>
<keyword evidence="4" id="KW-1000">Mitochondrion outer membrane</keyword>
<evidence type="ECO:0000256" key="15">
    <source>
        <dbReference type="SAM" id="Phobius"/>
    </source>
</evidence>
<accession>A0A084VBL2</accession>
<keyword evidence="7 15" id="KW-0472">Membrane</keyword>
<dbReference type="GO" id="GO:0090141">
    <property type="term" value="P:positive regulation of mitochondrial fission"/>
    <property type="evidence" value="ECO:0007669"/>
    <property type="project" value="TreeGrafter"/>
</dbReference>
<proteinExistence type="inferred from homology"/>
<sequence>MGVWSRFMSKKFVSGTVVGVVGGAAGLWFVSKTVDRQTVFNSFTTNYEPSPCAQWDWNWDHRDPKSMVKPLKKVDDPEAQNAYNKAVELVKGRATRHLILVRHGQYNLDGATDAERTLTALGRKQAAVSGKRLKALDLPYAEIVRSTMTRAQETAQIIGESLPHLKLIDCCLLEEGSPIPPEPPVGHWRPEASQFFQDGARIESAFRKYFYRADPTQKTDSYTIIVCHANVIRYFVCRALQYPAEGWLRISLGHASLTWVSIYADGRVSLRTLGDCGHMPKELLTR</sequence>
<evidence type="ECO:0000313" key="16">
    <source>
        <dbReference type="EMBL" id="KFB35356.1"/>
    </source>
</evidence>
<evidence type="ECO:0000256" key="10">
    <source>
        <dbReference type="ARBA" id="ARBA00039765"/>
    </source>
</evidence>
<dbReference type="EnsemblMetazoa" id="ASIC001844-RA">
    <property type="protein sequence ID" value="ASIC001844-PA"/>
    <property type="gene ID" value="ASIC001844"/>
</dbReference>
<dbReference type="PANTHER" id="PTHR20935:SF0">
    <property type="entry name" value="SERINE_THREONINE-PROTEIN PHOSPHATASE PGAM5, MITOCHONDRIAL"/>
    <property type="match status" value="1"/>
</dbReference>
<comment type="catalytic activity">
    <reaction evidence="13">
        <text>O-phospho-L-seryl-[protein] + H2O = L-seryl-[protein] + phosphate</text>
        <dbReference type="Rhea" id="RHEA:20629"/>
        <dbReference type="Rhea" id="RHEA-COMP:9863"/>
        <dbReference type="Rhea" id="RHEA-COMP:11604"/>
        <dbReference type="ChEBI" id="CHEBI:15377"/>
        <dbReference type="ChEBI" id="CHEBI:29999"/>
        <dbReference type="ChEBI" id="CHEBI:43474"/>
        <dbReference type="ChEBI" id="CHEBI:83421"/>
        <dbReference type="EC" id="3.1.3.16"/>
    </reaction>
</comment>
<dbReference type="VEuPathDB" id="VectorBase:ASIS011236"/>
<reference evidence="16 18" key="1">
    <citation type="journal article" date="2014" name="BMC Genomics">
        <title>Genome sequence of Anopheles sinensis provides insight into genetics basis of mosquito competence for malaria parasites.</title>
        <authorList>
            <person name="Zhou D."/>
            <person name="Zhang D."/>
            <person name="Ding G."/>
            <person name="Shi L."/>
            <person name="Hou Q."/>
            <person name="Ye Y."/>
            <person name="Xu Y."/>
            <person name="Zhou H."/>
            <person name="Xiong C."/>
            <person name="Li S."/>
            <person name="Yu J."/>
            <person name="Hong S."/>
            <person name="Yu X."/>
            <person name="Zou P."/>
            <person name="Chen C."/>
            <person name="Chang X."/>
            <person name="Wang W."/>
            <person name="Lv Y."/>
            <person name="Sun Y."/>
            <person name="Ma L."/>
            <person name="Shen B."/>
            <person name="Zhu C."/>
        </authorList>
    </citation>
    <scope>NUCLEOTIDE SEQUENCE [LARGE SCALE GENOMIC DNA]</scope>
</reference>
<dbReference type="GO" id="GO:0005741">
    <property type="term" value="C:mitochondrial outer membrane"/>
    <property type="evidence" value="ECO:0007669"/>
    <property type="project" value="UniProtKB-SubCell"/>
</dbReference>
<dbReference type="OrthoDB" id="2118094at2759"/>
<dbReference type="Proteomes" id="UP000030765">
    <property type="component" value="Unassembled WGS sequence"/>
</dbReference>
<dbReference type="CDD" id="cd07067">
    <property type="entry name" value="HP_PGM_like"/>
    <property type="match status" value="1"/>
</dbReference>
<keyword evidence="5" id="KW-0378">Hydrolase</keyword>
<dbReference type="EC" id="3.1.3.16" evidence="3"/>
<dbReference type="EMBL" id="KE524456">
    <property type="protein sequence ID" value="KFB35356.1"/>
    <property type="molecule type" value="Genomic_DNA"/>
</dbReference>
<evidence type="ECO:0000256" key="2">
    <source>
        <dbReference type="ARBA" id="ARBA00006717"/>
    </source>
</evidence>
<evidence type="ECO:0000256" key="5">
    <source>
        <dbReference type="ARBA" id="ARBA00022801"/>
    </source>
</evidence>
<dbReference type="InterPro" id="IPR051021">
    <property type="entry name" value="Mito_Ser/Thr_phosphatase"/>
</dbReference>
<feature type="transmembrane region" description="Helical" evidence="15">
    <location>
        <begin position="12"/>
        <end position="30"/>
    </location>
</feature>
<evidence type="ECO:0000256" key="9">
    <source>
        <dbReference type="ARBA" id="ARBA00038605"/>
    </source>
</evidence>
<organism evidence="16">
    <name type="scientific">Anopheles sinensis</name>
    <name type="common">Mosquito</name>
    <dbReference type="NCBI Taxonomy" id="74873"/>
    <lineage>
        <taxon>Eukaryota</taxon>
        <taxon>Metazoa</taxon>
        <taxon>Ecdysozoa</taxon>
        <taxon>Arthropoda</taxon>
        <taxon>Hexapoda</taxon>
        <taxon>Insecta</taxon>
        <taxon>Pterygota</taxon>
        <taxon>Neoptera</taxon>
        <taxon>Endopterygota</taxon>
        <taxon>Diptera</taxon>
        <taxon>Nematocera</taxon>
        <taxon>Culicoidea</taxon>
        <taxon>Culicidae</taxon>
        <taxon>Anophelinae</taxon>
        <taxon>Anopheles</taxon>
    </lineage>
</organism>
<evidence type="ECO:0000256" key="13">
    <source>
        <dbReference type="ARBA" id="ARBA00047761"/>
    </source>
</evidence>
<keyword evidence="15" id="KW-0812">Transmembrane</keyword>
<comment type="subunit">
    <text evidence="9">Interacts with Pk92B/ASK1.</text>
</comment>
<evidence type="ECO:0000256" key="3">
    <source>
        <dbReference type="ARBA" id="ARBA00013081"/>
    </source>
</evidence>
<evidence type="ECO:0000256" key="14">
    <source>
        <dbReference type="ARBA" id="ARBA00048336"/>
    </source>
</evidence>